<evidence type="ECO:0000259" key="2">
    <source>
        <dbReference type="Pfam" id="PF14252"/>
    </source>
</evidence>
<feature type="region of interest" description="Disordered" evidence="1">
    <location>
        <begin position="2565"/>
        <end position="2585"/>
    </location>
</feature>
<gene>
    <name evidence="4" type="ORF">B0D71_03535</name>
</gene>
<dbReference type="Gene3D" id="2.60.40.740">
    <property type="match status" value="1"/>
</dbReference>
<evidence type="ECO:0000313" key="5">
    <source>
        <dbReference type="Proteomes" id="UP000237440"/>
    </source>
</evidence>
<feature type="domain" description="RapA2 cadherin-like" evidence="3">
    <location>
        <begin position="2116"/>
        <end position="2210"/>
    </location>
</feature>
<accession>A0A2S3VVB5</accession>
<dbReference type="InterPro" id="IPR040853">
    <property type="entry name" value="RapA2_cadherin-like"/>
</dbReference>
<evidence type="ECO:0000313" key="4">
    <source>
        <dbReference type="EMBL" id="POF43877.1"/>
    </source>
</evidence>
<dbReference type="RefSeq" id="WP_103393501.1">
    <property type="nucleotide sequence ID" value="NZ_MUJK01000001.1"/>
</dbReference>
<feature type="region of interest" description="Disordered" evidence="1">
    <location>
        <begin position="3364"/>
        <end position="3386"/>
    </location>
</feature>
<proteinExistence type="predicted"/>
<dbReference type="Gene3D" id="2.60.40.10">
    <property type="entry name" value="Immunoglobulins"/>
    <property type="match status" value="5"/>
</dbReference>
<organism evidence="4 5">
    <name type="scientific">Pseudomonas laurylsulfativorans</name>
    <dbReference type="NCBI Taxonomy" id="1943631"/>
    <lineage>
        <taxon>Bacteria</taxon>
        <taxon>Pseudomonadati</taxon>
        <taxon>Pseudomonadota</taxon>
        <taxon>Gammaproteobacteria</taxon>
        <taxon>Pseudomonadales</taxon>
        <taxon>Pseudomonadaceae</taxon>
        <taxon>Pseudomonas</taxon>
    </lineage>
</organism>
<feature type="region of interest" description="Disordered" evidence="1">
    <location>
        <begin position="33"/>
        <end position="72"/>
    </location>
</feature>
<feature type="compositionally biased region" description="Polar residues" evidence="1">
    <location>
        <begin position="3368"/>
        <end position="3380"/>
    </location>
</feature>
<comment type="caution">
    <text evidence="4">The sequence shown here is derived from an EMBL/GenBank/DDBJ whole genome shotgun (WGS) entry which is preliminary data.</text>
</comment>
<dbReference type="InterPro" id="IPR010221">
    <property type="entry name" value="VCBS_dom"/>
</dbReference>
<feature type="domain" description="RapA2 cadherin-like" evidence="3">
    <location>
        <begin position="3210"/>
        <end position="3303"/>
    </location>
</feature>
<reference evidence="5" key="1">
    <citation type="submission" date="2017-02" db="EMBL/GenBank/DDBJ databases">
        <authorList>
            <person name="Furmanczyk E.M."/>
        </authorList>
    </citation>
    <scope>NUCLEOTIDE SEQUENCE [LARGE SCALE GENOMIC DNA]</scope>
    <source>
        <strain evidence="5">AP3_22</strain>
    </source>
</reference>
<feature type="domain" description="RapA2 cadherin-like" evidence="3">
    <location>
        <begin position="2538"/>
        <end position="2634"/>
    </location>
</feature>
<feature type="compositionally biased region" description="Basic and acidic residues" evidence="1">
    <location>
        <begin position="4005"/>
        <end position="4015"/>
    </location>
</feature>
<feature type="domain" description="RapA2 cadherin-like" evidence="3">
    <location>
        <begin position="2943"/>
        <end position="3039"/>
    </location>
</feature>
<feature type="domain" description="RapA2 cadherin-like" evidence="3">
    <location>
        <begin position="2247"/>
        <end position="2346"/>
    </location>
</feature>
<feature type="domain" description="RapA2 cadherin-like" evidence="3">
    <location>
        <begin position="3735"/>
        <end position="3823"/>
    </location>
</feature>
<feature type="domain" description="RapA2 cadherin-like" evidence="3">
    <location>
        <begin position="3075"/>
        <end position="3174"/>
    </location>
</feature>
<dbReference type="Pfam" id="PF14252">
    <property type="entry name" value="DUF4347"/>
    <property type="match status" value="1"/>
</dbReference>
<evidence type="ECO:0000256" key="1">
    <source>
        <dbReference type="SAM" id="MobiDB-lite"/>
    </source>
</evidence>
<feature type="region of interest" description="Disordered" evidence="1">
    <location>
        <begin position="3747"/>
        <end position="3783"/>
    </location>
</feature>
<dbReference type="EMBL" id="MUJK01000001">
    <property type="protein sequence ID" value="POF43877.1"/>
    <property type="molecule type" value="Genomic_DNA"/>
</dbReference>
<feature type="compositionally biased region" description="Polar residues" evidence="1">
    <location>
        <begin position="3749"/>
        <end position="3772"/>
    </location>
</feature>
<dbReference type="InterPro" id="IPR025592">
    <property type="entry name" value="DUF4347"/>
</dbReference>
<feature type="domain" description="RapA2 cadherin-like" evidence="3">
    <location>
        <begin position="3475"/>
        <end position="3568"/>
    </location>
</feature>
<feature type="region of interest" description="Disordered" evidence="1">
    <location>
        <begin position="4000"/>
        <end position="4019"/>
    </location>
</feature>
<feature type="region of interest" description="Disordered" evidence="1">
    <location>
        <begin position="2394"/>
        <end position="2428"/>
    </location>
</feature>
<name>A0A2S3VVB5_9PSED</name>
<dbReference type="InterPro" id="IPR013783">
    <property type="entry name" value="Ig-like_fold"/>
</dbReference>
<dbReference type="SUPFAM" id="SSF49478">
    <property type="entry name" value="Cna protein B-type domain"/>
    <property type="match status" value="1"/>
</dbReference>
<evidence type="ECO:0000259" key="3">
    <source>
        <dbReference type="Pfam" id="PF17803"/>
    </source>
</evidence>
<sequence length="4037" mass="415409">MQGSGRSFSGIHLRPQRQALALEPRILFDGAAASAAADQHHSDPSATPAAVDAPATHATPTEGRATTEQAPSAARSLLVLDSRIENRDQLLAQLPGNVTAIVVNPGEDGLAAISAALAQLGKVDSIQVMSHGGAGQFTLGNRTITSDNVDQLGQTFEQWRSNLTEGADIQLYGCDIGAGTAGKTLVAELARWTGADVAASSNDTGSTRAGGDWTLETKVGDIDKSIAISSAAMAGFDGLLADAAPTATLPSAGSDVLLGDNFSFTVNFSNPSTQAGFAPFINLALPTTGRDGNDGVNFISASYLGQNLITHSVTFDSNGNATHPLAKDANGNFLIINASTYGMRAGDTLVVIELPFASVTNGQPVIPVQINASLSNLADTSFSNGTPDLTIRTSGGFQFGNDALDNPTNDPSLIQAGTAAFVVHPTVITFDEILNTPEGETATGPNYGRTLTLSVTPAPGQTLSNVVVTQPLPDNVQVTAITPGVGGRVTSITLHDGTVVTNAVQIAVLIAADDVFIDSFSVTYASLTGKTDTVVAFYVPEVDANGLPIINPVTGDDVTITLAAPSASGQWVPLDPRDVTAPNTTIEFSGTGITTQFIAKSITLLKTVTVQTDVGHTGVTPGDTLQYSLNLAVSDYFAFGKDIFNDGQLVIRDQLSDGQTLTGTPTLTVTINGVQQSITLVTTAVNNADGSTSMAFDIAQSLRNSFALRGWLNGDLAFDQQLQGAMLAVLSYSAIVGQTYKPPSGNPQPEINEGDELGNSAVVDGTLLQDPLNLTGQSETDNSATTSVIPTSVVDINLVEVNNGTPPASGELRPGDEVTFQLSYDLVTGDYEQFKLTAYLPLPLFNVGGVTWTTGSDVGQWQIAPGNTNAGGVVSVTSADGNSVVFDFGSFTTVDTTGSRIVIRFTVRVGDQPFADQRSLDVLAQSSQQTTLTDRTLVSSDVAVIVSVAEPVLNIKHGVVSGTNGTVSNTTGSWNPPGSTGVPFNGSVTNLAAVDGNIINIDGGDRLRLVTAIENSGGGGAFDVSTSITLPTGLSFVGGSLAAANLQIYRGDGTRLVLGTDYSVTGNQINFLDAGGQATFLAGRSGTAADTSGANLVVISYDVAVSNTIEASRTLQSTATLSNYASVNGGTDFTPTNLTDLANQQIAAPVIRKVYADGTLDNGDSSASHTTGSDLVIGESMRYDIVITLPEGSTQNLRIDDLIPAGMRLDTTFNGGLGYQIITTRAGSGALGADFAGSVLVSGFGGQGGTVGSDGVDARWTFSVSSASADNQAANNTFVIRLQLVANNVIGNQANVSRQNSAQLVYSDPDTNTANGNVAVDRTVALAGGQPTVIVREPTLLVNQVLTSTTGNGGYDQGDTVSFTITISNGSAASDFNAFDISFLDTLPTQLSNITLVGVLYQNGATNNGGVGFEIVGGQLRTANGANIDIAKGGSIVLQVTGVVNATAAAQSNFTNVATVQWTSLDGTQGGERTGVDGLINGGTLNDYRNASTLIVPVAQTIEISRVGGLPDTAAPSPTTAAVEQVTIGEVIRYRVVVLVPEGNNPNYQIQITLANGLQFISPDALVNALRIAFISNGGLTSDASLIVGGTLNVNGNENSPQALPITPDLSGLSPTGVFDPSRLTVVTNPDGSQVVTFNLGNVVNSANDDDLEGIAIEFNVRVSNTSSNISGAQLAVSAHEIVNGAGRANSDTVFERIVEPSFNGLDKQIVTFNPNPSGTTGSATVQLSFTQNGGLPAFDTRVSDSFAGGSNYTLLSVTINGTQFGPGNLPAGVSFSTTGGLSVNFDQLDVGAQIQVRYQVTLPNASIVASSNATLTWSSLPEDFTRWGGNFVGIDGTANGERTGSTVGPNQYILRDNAGLGVITGTLWNDTASPTASATPDGAGLAGQTVTLTWAGADGLLNTSADNLTFTTVTDADGQYHFGVLPLGVFRIDVPAGLVSYPQPLGDLRVRVDTDAGTLGQITITLGDAATQAANAGYVEQNDAPVNTLPGTQNGQEDVPLSIGGISVADFDANRDPNVADRNLSVTLSVLNGTLSLGATVPGVTVTGTNTTTLTLTGTLGNLNTALASLRYLGNLNFNGTDTLTVVSNDQGNYGDANGDGLPGEAGDALSDTDTLQIILTPVNDPPLAVDDSAIAVEAGGTNNTAIGVDPRGNLLVNDTDVDIATDADQLRVLSVGPGAGIQTPVVGVVVINGQFGQLLVGSNGSYEYVVDNNNAAVQALRLSGQTLTDRFDYVASDLAGATSLATLTVTIQGANDTPVGVNDNGVAVEAGGVANGTPGSDAVGNVLTNDTDVDSIANGETKTVTGIRPVPELGTAVFAPVTGATSVVGLYGTLTINPDGSYRYVVDNDNTRVQRLSAGEQLVEFFSYRVTDTGGLDDVAQLRIVVQGADDNPVASDDQAEAQAASSNINSSESNPSGNVVQFPSRPGLVDNGIDHDVDAVDQPSSQLLVNGVINKSEATYNPAIDVLSGVATGTTSADGTVVAGLFGTLRIGADGSYFYDVDSTNASVQALTAGQTLTEFFTYRITDTHGLTDTAQLVITVHGVNDPPVAQNVIAIATEQGGVANGTPGRDPSGDATLNDFDPEGDPLTVTLIKAGAEGDAGTPIAVNAGGTVIVGRYGTLTIFPDGSYSYALDNDNVDVQALRRGIDLLLERFTYTESDNVGPTPETDSAEIIVLIRGQNDNPVAADDTAIAIESGGTNNNQPGLDPIGNVLDNDTDVDGGEVPADLPDHDYGETRAVSSVRTGNEAATGTAGTLGSELRGTYGWLTLNADGSYSYRLDNNMAEVEALRFGERLVDAFSYTVIDASGAEDRATLNIDIRGRDDTPIPRNDISIAFEAGGLNNGTAGTNPFGNVLVNDTDVDGSTERLSVTGFNEGTSVGVLGSGLVGKFGTLTLNADGTFSYLVDNNNLRVQALRTPFDVLTETFTYQVRDLFGASNTATLTILIRGANDNPRAADDSTVAVEAGGTANGTPGLNPTGNVLANDRDVDANDSKTVTDVRGGDKTAGGTFTTVGTTQTLNGLYGTLTINADGTYSYVINNNLAAVQALKVGDSLVETFTYRMRDTAGTTDVAQLSIRIDGAWDASVAANDVALAVADDGKGNSVNPTRNVLPNDTDVDQGDSKQITGIRFGTEAAGGALDAVDPGTDNTNGTLINGLYGQLIIGADGNYTYVVDSSNPTVLALGPLQFLNERFTYQVTDLGGQSDLAEIHIIIRGRNSAPVANGDASTAVEAGGVNNSQSGIDPSGNVLGNDTDAEGDALNVSAIRTGGLADTGTGGTVGTVLRGLYGDLLINADGSYSYTVDNNLAVVQALRQSGQTLTDVFSYTLSDVFGTSSQAELRITVDGRNDTPTAQNDTAVAVADDGNGNSVNPTRNVLPNDTDVDQGDSKQITGIRFGTEAAGGALDAVDPGTDNTNGTLINGLYGQLIIGADGNYTYVVDSSNPTVLALGPLQFLNERFTYQVTDLGGQSDLAEIHIIIRGRNSAPVANGDASTAVEAGGLNNSQSGIDPSGNVLGNDTDAEGDAINVSAIRTGGLADTGTGGTVGTVLRGLYGDLLINADGSYTYTVDNSLAVVQALRQSGQTLTDVFSYTLSDVFGASSQSELRITVDGRNDTPIAQDDNSIAVEAGGVANGTPGSNGTGNVLANDNDVDGVANGESKQVLSVTGENGQTSSAGQVLTGRYGQLTINADGSYTYLIDNNNPVVQALRTAGETLSETFTYRMTDTAGVTSDARLTVVIQGADDNPVAQNDSATASDQTPAPQATGNVLPNDSDVDGNDHLQVTGVRTGAESGTGTTGVIGQPILGLYGTLVLNADGSWTYTIDQSNPQVLAAAGLGLVLQDVFTYTINDLAGASDQAELVITLDIATPFIPAPQGNFFDRDLNRQDGSLLIPDPLPAIFVTPVVERNARLNELSTWNADGSNLRISSSGEFTSDSLASGLGLVPGQFVAEAVRDSRIESELEMAWILGRHGRVGLSADGLLSDPSLFAVDAAELTHGPAQVEKPEKAQEPRTAKGFSAQVRHAAQRLHPTHRGN</sequence>
<dbReference type="Proteomes" id="UP000237440">
    <property type="component" value="Unassembled WGS sequence"/>
</dbReference>
<feature type="compositionally biased region" description="Low complexity" evidence="1">
    <location>
        <begin position="2397"/>
        <end position="2421"/>
    </location>
</feature>
<feature type="domain" description="RapA2 cadherin-like" evidence="3">
    <location>
        <begin position="3607"/>
        <end position="3698"/>
    </location>
</feature>
<dbReference type="Pfam" id="PF17803">
    <property type="entry name" value="Cadherin_4"/>
    <property type="match status" value="12"/>
</dbReference>
<protein>
    <submittedName>
        <fullName evidence="4">Adhesin</fullName>
    </submittedName>
</protein>
<feature type="domain" description="RapA2 cadherin-like" evidence="3">
    <location>
        <begin position="2816"/>
        <end position="2906"/>
    </location>
</feature>
<feature type="domain" description="RapA2 cadherin-like" evidence="3">
    <location>
        <begin position="3340"/>
        <end position="3439"/>
    </location>
</feature>
<feature type="domain" description="DUF4347" evidence="2">
    <location>
        <begin position="77"/>
        <end position="240"/>
    </location>
</feature>
<dbReference type="OrthoDB" id="9813456at2"/>
<dbReference type="NCBIfam" id="TIGR01965">
    <property type="entry name" value="VCBS_repeat"/>
    <property type="match status" value="13"/>
</dbReference>
<keyword evidence="5" id="KW-1185">Reference proteome</keyword>
<feature type="domain" description="RapA2 cadherin-like" evidence="3">
    <location>
        <begin position="2676"/>
        <end position="2780"/>
    </location>
</feature>